<dbReference type="Pfam" id="PF20990">
    <property type="entry name" value="DUF2207_C"/>
    <property type="match status" value="1"/>
</dbReference>
<proteinExistence type="predicted"/>
<evidence type="ECO:0000313" key="6">
    <source>
        <dbReference type="Proteomes" id="UP000251995"/>
    </source>
</evidence>
<feature type="transmembrane region" description="Helical" evidence="1">
    <location>
        <begin position="263"/>
        <end position="282"/>
    </location>
</feature>
<keyword evidence="1" id="KW-1133">Transmembrane helix</keyword>
<feature type="transmembrane region" description="Helical" evidence="1">
    <location>
        <begin position="466"/>
        <end position="483"/>
    </location>
</feature>
<feature type="chain" id="PRO_5039190428" description="DUF2207 domain-containing protein" evidence="2">
    <location>
        <begin position="39"/>
        <end position="592"/>
    </location>
</feature>
<evidence type="ECO:0000259" key="3">
    <source>
        <dbReference type="Pfam" id="PF09972"/>
    </source>
</evidence>
<sequence>MTDISHDTGRYSPRRRQRRGARLVVALLAVLVSLTATASPARADDAGMATSYTVEGTVSKDGGLTVRETISWTGEDTPPDTLTQRLATRYNQLDNAYYEYTISGLKASSGGRDLGAKVSADGTYQVITVDTSKLSGTSLTISYAVRGAALKDADVKGRKAHTTIVWRVLQGLSVPVREATGTVKMPGLIDRYSCQSGAPVAPSACRLSQGGAGGQLDPVFTDGPRGAGEMVEMTIGISSTQVAPDAVLKHEWTLDRAFSASPAALLTALAALLLGGFLVWLLHRRAGRDLDGSGDPTRIAEFSPVGPGEEEFNLLLPVRPGEVGTIADERVDPVDVTATLLDLAVRGHLIIHELPRENPHAPIDWSFERVDNDMVGGAGELRGYERLLLDAVAPRRGEDRVRVSEVSTAIGPVIPEVEDALYDEVVSEGWFERRPDSTRNRWNAMGVAAVVLAAVAAALLVAFTTLGLLGLALLGVAVALLIVGQQMPRRTARGSDVLAGLHLLAGELLYHRTDQMPPGREYEELSELIPYAVVLGGRDRWLEALAAADDDIGTPDPEDLSWYHAPDTWHLQDLPVSMGAFITTVQGRLFGR</sequence>
<name>A0A344UWI3_9ACTN</name>
<accession>A0A344UWI3</accession>
<feature type="domain" description="DUF2207" evidence="3">
    <location>
        <begin position="50"/>
        <end position="195"/>
    </location>
</feature>
<feature type="domain" description="Predicted membrane protein YciQ-like C-terminal" evidence="4">
    <location>
        <begin position="311"/>
        <end position="545"/>
    </location>
</feature>
<evidence type="ECO:0008006" key="7">
    <source>
        <dbReference type="Google" id="ProtNLM"/>
    </source>
</evidence>
<evidence type="ECO:0000256" key="2">
    <source>
        <dbReference type="SAM" id="SignalP"/>
    </source>
</evidence>
<feature type="signal peptide" evidence="2">
    <location>
        <begin position="1"/>
        <end position="38"/>
    </location>
</feature>
<evidence type="ECO:0000256" key="1">
    <source>
        <dbReference type="SAM" id="Phobius"/>
    </source>
</evidence>
<dbReference type="EMBL" id="CP025198">
    <property type="protein sequence ID" value="AXE39631.1"/>
    <property type="molecule type" value="Genomic_DNA"/>
</dbReference>
<organism evidence="5 6">
    <name type="scientific">Acidipropionibacterium virtanenii</name>
    <dbReference type="NCBI Taxonomy" id="2057246"/>
    <lineage>
        <taxon>Bacteria</taxon>
        <taxon>Bacillati</taxon>
        <taxon>Actinomycetota</taxon>
        <taxon>Actinomycetes</taxon>
        <taxon>Propionibacteriales</taxon>
        <taxon>Propionibacteriaceae</taxon>
        <taxon>Acidipropionibacterium</taxon>
    </lineage>
</organism>
<keyword evidence="1" id="KW-0472">Membrane</keyword>
<dbReference type="Proteomes" id="UP000251995">
    <property type="component" value="Chromosome"/>
</dbReference>
<dbReference type="KEGG" id="acij:JS278_02493"/>
<keyword evidence="6" id="KW-1185">Reference proteome</keyword>
<gene>
    <name evidence="5" type="ORF">JS278_02493</name>
</gene>
<keyword evidence="2" id="KW-0732">Signal</keyword>
<dbReference type="InterPro" id="IPR018702">
    <property type="entry name" value="DUF2207"/>
</dbReference>
<reference evidence="5 6" key="1">
    <citation type="submission" date="2017-12" db="EMBL/GenBank/DDBJ databases">
        <title>The whole genome sequence of the Acidipropionibacterium virtanenii sp. nov. type strain JS278.</title>
        <authorList>
            <person name="Laine P."/>
            <person name="Deptula P."/>
            <person name="Varmanen P."/>
            <person name="Auvinen P."/>
        </authorList>
    </citation>
    <scope>NUCLEOTIDE SEQUENCE [LARGE SCALE GENOMIC DNA]</scope>
    <source>
        <strain evidence="5 6">JS278</strain>
    </source>
</reference>
<keyword evidence="1" id="KW-0812">Transmembrane</keyword>
<dbReference type="RefSeq" id="WP_220149967.1">
    <property type="nucleotide sequence ID" value="NZ_CP025198.1"/>
</dbReference>
<evidence type="ECO:0000259" key="4">
    <source>
        <dbReference type="Pfam" id="PF20990"/>
    </source>
</evidence>
<dbReference type="Pfam" id="PF09972">
    <property type="entry name" value="DUF2207"/>
    <property type="match status" value="1"/>
</dbReference>
<dbReference type="AlphaFoldDB" id="A0A344UWI3"/>
<protein>
    <recommendedName>
        <fullName evidence="7">DUF2207 domain-containing protein</fullName>
    </recommendedName>
</protein>
<dbReference type="InterPro" id="IPR048389">
    <property type="entry name" value="YciQ-like_C"/>
</dbReference>
<feature type="transmembrane region" description="Helical" evidence="1">
    <location>
        <begin position="442"/>
        <end position="460"/>
    </location>
</feature>
<evidence type="ECO:0000313" key="5">
    <source>
        <dbReference type="EMBL" id="AXE39631.1"/>
    </source>
</evidence>